<dbReference type="InterPro" id="IPR025714">
    <property type="entry name" value="Methyltranfer_dom"/>
</dbReference>
<organism evidence="6 7">
    <name type="scientific">Haloferula helveola</name>
    <dbReference type="NCBI Taxonomy" id="490095"/>
    <lineage>
        <taxon>Bacteria</taxon>
        <taxon>Pseudomonadati</taxon>
        <taxon>Verrucomicrobiota</taxon>
        <taxon>Verrucomicrobiia</taxon>
        <taxon>Verrucomicrobiales</taxon>
        <taxon>Verrucomicrobiaceae</taxon>
        <taxon>Haloferula</taxon>
    </lineage>
</organism>
<evidence type="ECO:0000313" key="7">
    <source>
        <dbReference type="Proteomes" id="UP001374893"/>
    </source>
</evidence>
<dbReference type="CDD" id="cd02440">
    <property type="entry name" value="AdoMet_MTases"/>
    <property type="match status" value="1"/>
</dbReference>
<gene>
    <name evidence="6" type="ORF">HAHE_12650</name>
</gene>
<dbReference type="SUPFAM" id="SSF53335">
    <property type="entry name" value="S-adenosyl-L-methionine-dependent methyltransferases"/>
    <property type="match status" value="1"/>
</dbReference>
<name>A0ABM7RCD3_9BACT</name>
<keyword evidence="3 4" id="KW-0620">Polyamine biosynthesis</keyword>
<dbReference type="InterPro" id="IPR029063">
    <property type="entry name" value="SAM-dependent_MTases_sf"/>
</dbReference>
<feature type="active site" description="Proton acceptor" evidence="4">
    <location>
        <position position="137"/>
    </location>
</feature>
<reference evidence="6 7" key="1">
    <citation type="submission" date="2021-06" db="EMBL/GenBank/DDBJ databases">
        <title>Complete genome of Haloferula helveola possessing various polysaccharide degrading enzymes.</title>
        <authorList>
            <person name="Takami H."/>
            <person name="Huang C."/>
            <person name="Hamasaki K."/>
        </authorList>
    </citation>
    <scope>NUCLEOTIDE SEQUENCE [LARGE SCALE GENOMIC DNA]</scope>
    <source>
        <strain evidence="6 7">CN-1</strain>
    </source>
</reference>
<keyword evidence="2 4" id="KW-0808">Transferase</keyword>
<dbReference type="EMBL" id="AP024702">
    <property type="protein sequence ID" value="BCX47357.1"/>
    <property type="molecule type" value="Genomic_DNA"/>
</dbReference>
<keyword evidence="7" id="KW-1185">Reference proteome</keyword>
<evidence type="ECO:0000256" key="2">
    <source>
        <dbReference type="ARBA" id="ARBA00022679"/>
    </source>
</evidence>
<proteinExistence type="inferred from homology"/>
<evidence type="ECO:0000313" key="6">
    <source>
        <dbReference type="EMBL" id="BCX47357.1"/>
    </source>
</evidence>
<evidence type="ECO:0000256" key="4">
    <source>
        <dbReference type="PROSITE-ProRule" id="PRU00354"/>
    </source>
</evidence>
<dbReference type="Proteomes" id="UP001374893">
    <property type="component" value="Chromosome"/>
</dbReference>
<accession>A0ABM7RCD3</accession>
<dbReference type="PANTHER" id="PTHR43317:SF1">
    <property type="entry name" value="THERMOSPERMINE SYNTHASE ACAULIS5"/>
    <property type="match status" value="1"/>
</dbReference>
<evidence type="ECO:0000259" key="5">
    <source>
        <dbReference type="PROSITE" id="PS51006"/>
    </source>
</evidence>
<evidence type="ECO:0000256" key="3">
    <source>
        <dbReference type="ARBA" id="ARBA00023115"/>
    </source>
</evidence>
<evidence type="ECO:0000256" key="1">
    <source>
        <dbReference type="ARBA" id="ARBA00007867"/>
    </source>
</evidence>
<dbReference type="NCBIfam" id="NF037959">
    <property type="entry name" value="MFS_SpdSyn"/>
    <property type="match status" value="1"/>
</dbReference>
<dbReference type="Gene3D" id="3.40.50.150">
    <property type="entry name" value="Vaccinia Virus protein VP39"/>
    <property type="match status" value="1"/>
</dbReference>
<dbReference type="PROSITE" id="PS51006">
    <property type="entry name" value="PABS_2"/>
    <property type="match status" value="1"/>
</dbReference>
<dbReference type="PANTHER" id="PTHR43317">
    <property type="entry name" value="THERMOSPERMINE SYNTHASE ACAULIS5"/>
    <property type="match status" value="1"/>
</dbReference>
<sequence length="248" mass="28134">MPARRIATVDTAHQQIEVWKSSHACEFRVAGAIHAWWHRSQFLTGLAWDNLAAASLLRPAGPPRSLLMLGLAGGTTLRILRHLLPDCRFAAVDIDPEVVELARQHMHLDDTGVTVHIADAYEWFKRDRRRYDVIIDDCYLAGAEDVYRPQTRPGRDLDRLAKLLNPGGIFLTNLVTGSGHRRMQSRTRAAFKRRFANVRTVTTPESMNETLVGGDSVLPGGALDAWTERFRSQKDRKYWEILSVRKLK</sequence>
<protein>
    <submittedName>
        <fullName evidence="6">LOCUS_12650</fullName>
    </submittedName>
</protein>
<feature type="domain" description="PABS" evidence="5">
    <location>
        <begin position="1"/>
        <end position="214"/>
    </location>
</feature>
<comment type="similarity">
    <text evidence="1">Belongs to the spermidine/spermine synthase family.</text>
</comment>
<dbReference type="InterPro" id="IPR030374">
    <property type="entry name" value="PABS"/>
</dbReference>
<dbReference type="Pfam" id="PF13847">
    <property type="entry name" value="Methyltransf_31"/>
    <property type="match status" value="1"/>
</dbReference>
<dbReference type="RefSeq" id="WP_338689512.1">
    <property type="nucleotide sequence ID" value="NZ_AP024702.1"/>
</dbReference>